<dbReference type="Proteomes" id="UP001275084">
    <property type="component" value="Unassembled WGS sequence"/>
</dbReference>
<accession>A0AAJ0HNN9</accession>
<proteinExistence type="predicted"/>
<reference evidence="2" key="2">
    <citation type="submission" date="2023-06" db="EMBL/GenBank/DDBJ databases">
        <authorList>
            <consortium name="Lawrence Berkeley National Laboratory"/>
            <person name="Haridas S."/>
            <person name="Hensen N."/>
            <person name="Bonometti L."/>
            <person name="Westerberg I."/>
            <person name="Brannstrom I.O."/>
            <person name="Guillou S."/>
            <person name="Cros-Aarteil S."/>
            <person name="Calhoun S."/>
            <person name="Kuo A."/>
            <person name="Mondo S."/>
            <person name="Pangilinan J."/>
            <person name="Riley R."/>
            <person name="Labutti K."/>
            <person name="Andreopoulos B."/>
            <person name="Lipzen A."/>
            <person name="Chen C."/>
            <person name="Yanf M."/>
            <person name="Daum C."/>
            <person name="Ng V."/>
            <person name="Clum A."/>
            <person name="Steindorff A."/>
            <person name="Ohm R."/>
            <person name="Martin F."/>
            <person name="Silar P."/>
            <person name="Natvig D."/>
            <person name="Lalanne C."/>
            <person name="Gautier V."/>
            <person name="Ament-Velasquez S.L."/>
            <person name="Kruys A."/>
            <person name="Hutchinson M.I."/>
            <person name="Powell A.J."/>
            <person name="Barry K."/>
            <person name="Miller A.N."/>
            <person name="Grigoriev I.V."/>
            <person name="Debuchy R."/>
            <person name="Gladieux P."/>
            <person name="Thoren M.H."/>
            <person name="Johannesson H."/>
        </authorList>
    </citation>
    <scope>NUCLEOTIDE SEQUENCE</scope>
    <source>
        <strain evidence="2">CBS 955.72</strain>
    </source>
</reference>
<feature type="transmembrane region" description="Helical" evidence="1">
    <location>
        <begin position="310"/>
        <end position="330"/>
    </location>
</feature>
<dbReference type="AlphaFoldDB" id="A0AAJ0HNN9"/>
<dbReference type="EMBL" id="JAUIQD010000003">
    <property type="protein sequence ID" value="KAK3358205.1"/>
    <property type="molecule type" value="Genomic_DNA"/>
</dbReference>
<feature type="transmembrane region" description="Helical" evidence="1">
    <location>
        <begin position="481"/>
        <end position="505"/>
    </location>
</feature>
<evidence type="ECO:0000256" key="1">
    <source>
        <dbReference type="SAM" id="Phobius"/>
    </source>
</evidence>
<keyword evidence="1" id="KW-0812">Transmembrane</keyword>
<name>A0AAJ0HNN9_9PEZI</name>
<comment type="caution">
    <text evidence="2">The sequence shown here is derived from an EMBL/GenBank/DDBJ whole genome shotgun (WGS) entry which is preliminary data.</text>
</comment>
<evidence type="ECO:0000313" key="2">
    <source>
        <dbReference type="EMBL" id="KAK3358205.1"/>
    </source>
</evidence>
<protein>
    <submittedName>
        <fullName evidence="2">Uncharacterized protein</fullName>
    </submittedName>
</protein>
<feature type="transmembrane region" description="Helical" evidence="1">
    <location>
        <begin position="446"/>
        <end position="469"/>
    </location>
</feature>
<feature type="transmembrane region" description="Helical" evidence="1">
    <location>
        <begin position="517"/>
        <end position="542"/>
    </location>
</feature>
<organism evidence="2 3">
    <name type="scientific">Lasiosphaeria hispida</name>
    <dbReference type="NCBI Taxonomy" id="260671"/>
    <lineage>
        <taxon>Eukaryota</taxon>
        <taxon>Fungi</taxon>
        <taxon>Dikarya</taxon>
        <taxon>Ascomycota</taxon>
        <taxon>Pezizomycotina</taxon>
        <taxon>Sordariomycetes</taxon>
        <taxon>Sordariomycetidae</taxon>
        <taxon>Sordariales</taxon>
        <taxon>Lasiosphaeriaceae</taxon>
        <taxon>Lasiosphaeria</taxon>
    </lineage>
</organism>
<keyword evidence="3" id="KW-1185">Reference proteome</keyword>
<keyword evidence="1" id="KW-1133">Transmembrane helix</keyword>
<gene>
    <name evidence="2" type="ORF">B0T25DRAFT_541148</name>
</gene>
<sequence>MSGWLPRNGFQLSMAPIRVITAGIAYKRQDPNLQCSPATAWSIFIFFTSNYLAHCATVKMYPGSSTTDTLVATVLALFLPSSGIIRALHSIARNSWFKKHRNPLEKAAMAGALRMVVRDTYWSPREGDCIKPVYPRKLGVSSLPTHEGAVLEEAPPPSHGAHGDAVSRNNEIETTAAVIPEETGDDVHEKSQQRPIRRHLPIYKVHVEGAPEGMRGTQYLLSAPLSSINHASKDHHTMHGKALLPPGYSWAEVPAEAEVSFAAPQNTEGSPPSISSNYNWVQSLVGLFQAGSAGLTLYRSRGDQIERYGYAAFGLTVIPYLIMSVFNLVAQIATADYPTFYMVSSPEMKEARRRGGVFDGAVGTLVVDEWDGKADKREPVYQARFAGSGNPGGVEVTKMYGDGSLPPVTIKGLWSRSAADGDIRIPKHTTFKLHKYPSSSFRKWSFLYFVLPILLGCLSLVVVGALTHFKNGESSNAQRAWIMSWLVVGIACGWWADVVSGMFIPERDMETGKIGKCFYVCQLLTCILFLGIFCAPAIGGFLTVAKMLGEYGICESG</sequence>
<evidence type="ECO:0000313" key="3">
    <source>
        <dbReference type="Proteomes" id="UP001275084"/>
    </source>
</evidence>
<reference evidence="2" key="1">
    <citation type="journal article" date="2023" name="Mol. Phylogenet. Evol.">
        <title>Genome-scale phylogeny and comparative genomics of the fungal order Sordariales.</title>
        <authorList>
            <person name="Hensen N."/>
            <person name="Bonometti L."/>
            <person name="Westerberg I."/>
            <person name="Brannstrom I.O."/>
            <person name="Guillou S."/>
            <person name="Cros-Aarteil S."/>
            <person name="Calhoun S."/>
            <person name="Haridas S."/>
            <person name="Kuo A."/>
            <person name="Mondo S."/>
            <person name="Pangilinan J."/>
            <person name="Riley R."/>
            <person name="LaButti K."/>
            <person name="Andreopoulos B."/>
            <person name="Lipzen A."/>
            <person name="Chen C."/>
            <person name="Yan M."/>
            <person name="Daum C."/>
            <person name="Ng V."/>
            <person name="Clum A."/>
            <person name="Steindorff A."/>
            <person name="Ohm R.A."/>
            <person name="Martin F."/>
            <person name="Silar P."/>
            <person name="Natvig D.O."/>
            <person name="Lalanne C."/>
            <person name="Gautier V."/>
            <person name="Ament-Velasquez S.L."/>
            <person name="Kruys A."/>
            <person name="Hutchinson M.I."/>
            <person name="Powell A.J."/>
            <person name="Barry K."/>
            <person name="Miller A.N."/>
            <person name="Grigoriev I.V."/>
            <person name="Debuchy R."/>
            <person name="Gladieux P."/>
            <person name="Hiltunen Thoren M."/>
            <person name="Johannesson H."/>
        </authorList>
    </citation>
    <scope>NUCLEOTIDE SEQUENCE</scope>
    <source>
        <strain evidence="2">CBS 955.72</strain>
    </source>
</reference>
<keyword evidence="1" id="KW-0472">Membrane</keyword>